<organism evidence="2 3">
    <name type="scientific">Phytophthora cactorum</name>
    <dbReference type="NCBI Taxonomy" id="29920"/>
    <lineage>
        <taxon>Eukaryota</taxon>
        <taxon>Sar</taxon>
        <taxon>Stramenopiles</taxon>
        <taxon>Oomycota</taxon>
        <taxon>Peronosporomycetes</taxon>
        <taxon>Peronosporales</taxon>
        <taxon>Peronosporaceae</taxon>
        <taxon>Phytophthora</taxon>
    </lineage>
</organism>
<dbReference type="AlphaFoldDB" id="A0A8T1IY10"/>
<evidence type="ECO:0000313" key="2">
    <source>
        <dbReference type="EMBL" id="KAG3228906.1"/>
    </source>
</evidence>
<evidence type="ECO:0000313" key="3">
    <source>
        <dbReference type="Proteomes" id="UP000760860"/>
    </source>
</evidence>
<reference evidence="2" key="1">
    <citation type="submission" date="2018-05" db="EMBL/GenBank/DDBJ databases">
        <title>Effector identification in a new, highly contiguous assembly of the strawberry crown rot pathogen Phytophthora cactorum.</title>
        <authorList>
            <person name="Armitage A.D."/>
            <person name="Nellist C.F."/>
            <person name="Bates H."/>
            <person name="Vickerstaff R.J."/>
            <person name="Harrison R.J."/>
        </authorList>
    </citation>
    <scope>NUCLEOTIDE SEQUENCE</scope>
    <source>
        <strain evidence="1">4040</strain>
        <strain evidence="2">P421</strain>
    </source>
</reference>
<sequence length="234" mass="26649">MPLSAFAPSTHSEFEDATLSQASLRDIDLSESLQRIIEKSNASEPEHENKPTPCQTECLRSESVFESTAGKKKRGVDFNIPHPRQGKTRKNLRQKWPVVAAKLRYVLVEYPKGLTTKVTDVVKWAQPTTWMNDVTDILEKYPCIMNEQTLRGRVRRVEEVTQPSTSSYCYSHVIPYDLIVSLQAALDNFTICRQKERNARHEMPEVVDLTSTLSSADDKTLAVWVTPQPKPFSR</sequence>
<gene>
    <name evidence="1" type="ORF">PC117_g2098</name>
    <name evidence="2" type="ORF">PC129_g576</name>
</gene>
<dbReference type="VEuPathDB" id="FungiDB:PC110_g15204"/>
<accession>A0A8T1IY10</accession>
<dbReference type="EMBL" id="RCMV01000008">
    <property type="protein sequence ID" value="KAG3228906.1"/>
    <property type="molecule type" value="Genomic_DNA"/>
</dbReference>
<proteinExistence type="predicted"/>
<dbReference type="Proteomes" id="UP000736787">
    <property type="component" value="Unassembled WGS sequence"/>
</dbReference>
<protein>
    <submittedName>
        <fullName evidence="2">Uncharacterized protein</fullName>
    </submittedName>
</protein>
<comment type="caution">
    <text evidence="2">The sequence shown here is derived from an EMBL/GenBank/DDBJ whole genome shotgun (WGS) entry which is preliminary data.</text>
</comment>
<evidence type="ECO:0000313" key="1">
    <source>
        <dbReference type="EMBL" id="KAG2953371.1"/>
    </source>
</evidence>
<name>A0A8T1IY10_9STRA</name>
<dbReference type="EMBL" id="RCMK01000026">
    <property type="protein sequence ID" value="KAG2953371.1"/>
    <property type="molecule type" value="Genomic_DNA"/>
</dbReference>
<dbReference type="Proteomes" id="UP000760860">
    <property type="component" value="Unassembled WGS sequence"/>
</dbReference>